<protein>
    <submittedName>
        <fullName evidence="1">N-formylglutamate amidohydrolase</fullName>
    </submittedName>
</protein>
<reference evidence="1 2" key="1">
    <citation type="submission" date="2023-04" db="EMBL/GenBank/DDBJ databases">
        <title>A long-awaited taxogenomic arrangement of the family Halomonadaceae.</title>
        <authorList>
            <person name="De La Haba R."/>
            <person name="Chuvochina M."/>
            <person name="Wittouck S."/>
            <person name="Arahal D.R."/>
            <person name="Sanchez-Porro C."/>
            <person name="Hugenholtz P."/>
            <person name="Ventosa A."/>
        </authorList>
    </citation>
    <scope>NUCLEOTIDE SEQUENCE [LARGE SCALE GENOMIC DNA]</scope>
    <source>
        <strain evidence="1 2">DSM 23530</strain>
    </source>
</reference>
<name>A0ABU1G421_9GAMM</name>
<organism evidence="1 2">
    <name type="scientific">Halomonas koreensis</name>
    <dbReference type="NCBI Taxonomy" id="245385"/>
    <lineage>
        <taxon>Bacteria</taxon>
        <taxon>Pseudomonadati</taxon>
        <taxon>Pseudomonadota</taxon>
        <taxon>Gammaproteobacteria</taxon>
        <taxon>Oceanospirillales</taxon>
        <taxon>Halomonadaceae</taxon>
        <taxon>Halomonas</taxon>
    </lineage>
</organism>
<dbReference type="InterPro" id="IPR007709">
    <property type="entry name" value="N-FG_amidohydro"/>
</dbReference>
<gene>
    <name evidence="1" type="ORF">QC818_12690</name>
</gene>
<dbReference type="Proteomes" id="UP001264519">
    <property type="component" value="Unassembled WGS sequence"/>
</dbReference>
<dbReference type="Pfam" id="PF05013">
    <property type="entry name" value="FGase"/>
    <property type="match status" value="1"/>
</dbReference>
<proteinExistence type="predicted"/>
<keyword evidence="2" id="KW-1185">Reference proteome</keyword>
<dbReference type="InterPro" id="IPR011227">
    <property type="entry name" value="UCP029730"/>
</dbReference>
<evidence type="ECO:0000313" key="2">
    <source>
        <dbReference type="Proteomes" id="UP001264519"/>
    </source>
</evidence>
<dbReference type="Gene3D" id="3.40.630.40">
    <property type="entry name" value="Zn-dependent exopeptidases"/>
    <property type="match status" value="1"/>
</dbReference>
<accession>A0ABU1G421</accession>
<dbReference type="SUPFAM" id="SSF53187">
    <property type="entry name" value="Zn-dependent exopeptidases"/>
    <property type="match status" value="1"/>
</dbReference>
<dbReference type="PIRSF" id="PIRSF029730">
    <property type="entry name" value="UCP029730"/>
    <property type="match status" value="1"/>
</dbReference>
<evidence type="ECO:0000313" key="1">
    <source>
        <dbReference type="EMBL" id="MDR5867650.1"/>
    </source>
</evidence>
<comment type="caution">
    <text evidence="1">The sequence shown here is derived from an EMBL/GenBank/DDBJ whole genome shotgun (WGS) entry which is preliminary data.</text>
</comment>
<dbReference type="EMBL" id="JARWAK010000011">
    <property type="protein sequence ID" value="MDR5867650.1"/>
    <property type="molecule type" value="Genomic_DNA"/>
</dbReference>
<sequence>MSSEVEPSSESIEIHNGHAHGPVVILCEHASHHIPDAYQDLGLDPVHRQSHVAWDPGARGLALRLSASLDAPLVASRVSRLVYDCNRPPEAPDAMPECPAGIEVPGNRALTASQRASRVEAVYRPFCQAVQGVLTARAARGLATALITIHSFTPRLHGRTRAVELGILHDADRRLADALLEQARRLPHRRIRRNAPYGPEDGVTHSLKRHGERHGLANVMIEVRNDLLATSQAEAAMARELLRLIRPALSTLGFEPEFTPQGGMRDA</sequence>
<dbReference type="RefSeq" id="WP_309653243.1">
    <property type="nucleotide sequence ID" value="NZ_JARWAK010000011.1"/>
</dbReference>